<reference evidence="3" key="1">
    <citation type="submission" date="2016-10" db="EMBL/GenBank/DDBJ databases">
        <authorList>
            <person name="Chevignon G."/>
        </authorList>
    </citation>
    <scope>NUCLEOTIDE SEQUENCE [LARGE SCALE GENOMIC DNA]</scope>
    <source>
        <strain evidence="3">A2C</strain>
        <plasmid evidence="3">phda2c.3</plasmid>
    </source>
</reference>
<dbReference type="Pfam" id="PF04917">
    <property type="entry name" value="Shufflon_N"/>
    <property type="match status" value="1"/>
</dbReference>
<accession>A0A2D3TAP9</accession>
<dbReference type="EMBL" id="CP017609">
    <property type="protein sequence ID" value="ATW30907.1"/>
    <property type="molecule type" value="Genomic_DNA"/>
</dbReference>
<organism evidence="2 3">
    <name type="scientific">Candidatus Williamhamiltonella defendens</name>
    <dbReference type="NCBI Taxonomy" id="138072"/>
    <lineage>
        <taxon>Bacteria</taxon>
        <taxon>Pseudomonadati</taxon>
        <taxon>Pseudomonadota</taxon>
        <taxon>Gammaproteobacteria</taxon>
        <taxon>Enterobacterales</taxon>
        <taxon>Enterobacteriaceae</taxon>
        <taxon>aphid secondary symbionts</taxon>
        <taxon>Candidatus Williamhamiltonella</taxon>
    </lineage>
</organism>
<feature type="domain" description="Bacterial shufflon protein N-terminal" evidence="1">
    <location>
        <begin position="38"/>
        <end position="333"/>
    </location>
</feature>
<evidence type="ECO:0000313" key="3">
    <source>
        <dbReference type="Proteomes" id="UP000230008"/>
    </source>
</evidence>
<dbReference type="AlphaFoldDB" id="A0A2D3TAP9"/>
<keyword evidence="2" id="KW-0614">Plasmid</keyword>
<gene>
    <name evidence="2" type="ORF">BJP41_10585</name>
</gene>
<geneLocation type="plasmid" evidence="3">
    <name>phda2c.3</name>
</geneLocation>
<evidence type="ECO:0000313" key="2">
    <source>
        <dbReference type="EMBL" id="ATW30907.1"/>
    </source>
</evidence>
<protein>
    <submittedName>
        <fullName evidence="2">Pilus assembly protein PilV</fullName>
    </submittedName>
</protein>
<evidence type="ECO:0000259" key="1">
    <source>
        <dbReference type="Pfam" id="PF04917"/>
    </source>
</evidence>
<dbReference type="InterPro" id="IPR007001">
    <property type="entry name" value="Shufflon_N"/>
</dbReference>
<dbReference type="Proteomes" id="UP000230008">
    <property type="component" value="Plasmid pHDA2C.3"/>
</dbReference>
<name>A0A2D3TAP9_9ENTR</name>
<proteinExistence type="predicted"/>
<reference evidence="3" key="2">
    <citation type="submission" date="2017-11" db="EMBL/GenBank/DDBJ databases">
        <title>PacBio sequencing of new strain of the secondary endosymbiont Candidatus Hamiltonella defensa.</title>
        <authorList>
            <person name="Strand M.R."/>
            <person name="Oliver K."/>
        </authorList>
    </citation>
    <scope>NUCLEOTIDE SEQUENCE [LARGE SCALE GENOMIC DNA]</scope>
    <source>
        <strain evidence="3">A2C</strain>
        <plasmid evidence="3">phda2c.3</plasmid>
    </source>
</reference>
<sequence>MTFLKKGIWQISDASIGLEVGLFCFALIVVPLVYEFNKDQQYSTAASHALRVEKATQKYMMDNALRIGSRATATSPYILGVPELIQAGYLPAGFSETNLFSQRYHTRIVQPAPLKFHHMIFLTGGAPLSLSAARKMAMRIGGSGGYIEGGLAKGVMGSWTEPLSAFGGYNPGEGHVVIAGFFSQASGKNDYLYRHSVPGQTELNTMKTALDMDKNDINAVNTVNANKVKTNTLHATGSAQIEGALRSGDDITTDGWLITQGDKGWYSEKGKGGWHMTDETWIKAINGKSIYTSGTVLGGYVKLDNISVAGAKCNENGLLSRDASGAILSCQSGVWKGAAGGNLSRAGVNALSVESTGAFHFVLVSISSRFFAVDGSHTAMANFTLSLNGRVREQITNGLNVRKTGGGGHYWGYDTVGVVQKQYRLKIAQGDHLRVALSSAHYHLSSDIRIDLSN</sequence>
<dbReference type="RefSeq" id="WP_100103831.1">
    <property type="nucleotide sequence ID" value="NZ_CAWNMT010000004.1"/>
</dbReference>